<accession>A0ABV9B7R2</accession>
<dbReference type="RefSeq" id="WP_381185319.1">
    <property type="nucleotide sequence ID" value="NZ_JBHSFK010000052.1"/>
</dbReference>
<dbReference type="Gene3D" id="2.60.120.560">
    <property type="entry name" value="Exo-inulinase, domain 1"/>
    <property type="match status" value="1"/>
</dbReference>
<comment type="caution">
    <text evidence="1">The sequence shown here is derived from an EMBL/GenBank/DDBJ whole genome shotgun (WGS) entry which is preliminary data.</text>
</comment>
<dbReference type="Pfam" id="PF03747">
    <property type="entry name" value="ADP_ribosyl_GH"/>
    <property type="match status" value="1"/>
</dbReference>
<proteinExistence type="predicted"/>
<dbReference type="InterPro" id="IPR036705">
    <property type="entry name" value="Ribosyl_crysJ1_sf"/>
</dbReference>
<dbReference type="Gene3D" id="1.10.4080.10">
    <property type="entry name" value="ADP-ribosylation/Crystallin J1"/>
    <property type="match status" value="1"/>
</dbReference>
<sequence length="716" mass="76172">MTTHPVPHTPVAQHKRYAEQVYAGVLGKVIGVYLGRPVEGWPYEDITDRFGEVSRYVNDDLGVPLIVADDDISGTLAFARVVLDNPGRLIEPADVGDTWLNYIIEDRTILWWGGMGRSTEHTAYLNLRRGIPAPRSGSIDVNGRTLAEQIGAQIFSDAFGLMCPGDPDRAVGLTRAAAAVSHDGDALESAGLLAAMRALAFDEPDLDRLLDAGTAYVRSPAVRTLLDDVRAHCSADRDWRDIRGWVDRHYGYARYPGPCHALSNLAMSLGALLGAADSFPASVMIASSVGFDTDSNAGTVGCLNGVRLGLDALGEGPDLRTPVADRLLVVTADGGECVSDATREADRIVASAAALAGSEPPPPLPRFTFAHRGSVQGFTGCPYHPGAEVHGTGNGLRVRLGGSASAEAVTRHVSTPTFLDPAETSGNFSTLASPTLYPGQTLTARLSATHEGTSVRPYVLYADAGGAATVLGEAHLLGPAPRMLRWQVPPLGGPVPFRVGFAFTTDAAVADIETGATLHELDWRGAPEHFEQSGVLLSSIWDTRPPALAPWVSSAKNFEADFAVTYSVSHPDALGVVTTGTREWTDYAVASRLTLSLHETAGLVARSRGHRRFYAGVFTGGDRLRLLHQHDGERHILAETPFPYERDRPYAVELRCRGRDLALSVDGRTRLTGTAADTLGGGSGFIVERGAVAADGVRISRLAVPRAARQGAHPST</sequence>
<evidence type="ECO:0000313" key="2">
    <source>
        <dbReference type="Proteomes" id="UP001595839"/>
    </source>
</evidence>
<dbReference type="InterPro" id="IPR005502">
    <property type="entry name" value="Ribosyl_crysJ1"/>
</dbReference>
<protein>
    <submittedName>
        <fullName evidence="1">ADP-ribosylglycohydrolase family protein</fullName>
    </submittedName>
</protein>
<dbReference type="Proteomes" id="UP001595839">
    <property type="component" value="Unassembled WGS sequence"/>
</dbReference>
<gene>
    <name evidence="1" type="ORF">ACFPIH_48410</name>
</gene>
<dbReference type="SUPFAM" id="SSF101478">
    <property type="entry name" value="ADP-ribosylglycohydrolase"/>
    <property type="match status" value="1"/>
</dbReference>
<evidence type="ECO:0000313" key="1">
    <source>
        <dbReference type="EMBL" id="MFC4507162.1"/>
    </source>
</evidence>
<name>A0ABV9B7R2_9ACTN</name>
<dbReference type="EMBL" id="JBHSFK010000052">
    <property type="protein sequence ID" value="MFC4507162.1"/>
    <property type="molecule type" value="Genomic_DNA"/>
</dbReference>
<organism evidence="1 2">
    <name type="scientific">Streptomyces vulcanius</name>
    <dbReference type="NCBI Taxonomy" id="1441876"/>
    <lineage>
        <taxon>Bacteria</taxon>
        <taxon>Bacillati</taxon>
        <taxon>Actinomycetota</taxon>
        <taxon>Actinomycetes</taxon>
        <taxon>Kitasatosporales</taxon>
        <taxon>Streptomycetaceae</taxon>
        <taxon>Streptomyces</taxon>
    </lineage>
</organism>
<reference evidence="2" key="1">
    <citation type="journal article" date="2019" name="Int. J. Syst. Evol. Microbiol.">
        <title>The Global Catalogue of Microorganisms (GCM) 10K type strain sequencing project: providing services to taxonomists for standard genome sequencing and annotation.</title>
        <authorList>
            <consortium name="The Broad Institute Genomics Platform"/>
            <consortium name="The Broad Institute Genome Sequencing Center for Infectious Disease"/>
            <person name="Wu L."/>
            <person name="Ma J."/>
        </authorList>
    </citation>
    <scope>NUCLEOTIDE SEQUENCE [LARGE SCALE GENOMIC DNA]</scope>
    <source>
        <strain evidence="2">CGMCC 4.7177</strain>
    </source>
</reference>
<keyword evidence="2" id="KW-1185">Reference proteome</keyword>